<accession>A0ABN7XI21</accession>
<sequence>MSGKVNKKNKNIIPQQAEQTKKGNHTQSTEEHVLPSMNVKKQKSSDRKKDTLPSNEEN</sequence>
<dbReference type="EMBL" id="CAJVQB010126448">
    <property type="protein sequence ID" value="CAG8853589.1"/>
    <property type="molecule type" value="Genomic_DNA"/>
</dbReference>
<feature type="non-terminal residue" evidence="2">
    <location>
        <position position="58"/>
    </location>
</feature>
<name>A0ABN7XI21_GIGMA</name>
<gene>
    <name evidence="2" type="ORF">GMARGA_LOCUS42410</name>
</gene>
<reference evidence="2 3" key="1">
    <citation type="submission" date="2021-06" db="EMBL/GenBank/DDBJ databases">
        <authorList>
            <person name="Kallberg Y."/>
            <person name="Tangrot J."/>
            <person name="Rosling A."/>
        </authorList>
    </citation>
    <scope>NUCLEOTIDE SEQUENCE [LARGE SCALE GENOMIC DNA]</scope>
    <source>
        <strain evidence="2 3">120-4 pot B 10/14</strain>
    </source>
</reference>
<protein>
    <submittedName>
        <fullName evidence="2">14894_t:CDS:1</fullName>
    </submittedName>
</protein>
<evidence type="ECO:0000313" key="3">
    <source>
        <dbReference type="Proteomes" id="UP000789901"/>
    </source>
</evidence>
<feature type="compositionally biased region" description="Basic residues" evidence="1">
    <location>
        <begin position="1"/>
        <end position="10"/>
    </location>
</feature>
<evidence type="ECO:0000256" key="1">
    <source>
        <dbReference type="SAM" id="MobiDB-lite"/>
    </source>
</evidence>
<keyword evidence="3" id="KW-1185">Reference proteome</keyword>
<proteinExistence type="predicted"/>
<organism evidence="2 3">
    <name type="scientific">Gigaspora margarita</name>
    <dbReference type="NCBI Taxonomy" id="4874"/>
    <lineage>
        <taxon>Eukaryota</taxon>
        <taxon>Fungi</taxon>
        <taxon>Fungi incertae sedis</taxon>
        <taxon>Mucoromycota</taxon>
        <taxon>Glomeromycotina</taxon>
        <taxon>Glomeromycetes</taxon>
        <taxon>Diversisporales</taxon>
        <taxon>Gigasporaceae</taxon>
        <taxon>Gigaspora</taxon>
    </lineage>
</organism>
<feature type="region of interest" description="Disordered" evidence="1">
    <location>
        <begin position="1"/>
        <end position="58"/>
    </location>
</feature>
<evidence type="ECO:0000313" key="2">
    <source>
        <dbReference type="EMBL" id="CAG8853589.1"/>
    </source>
</evidence>
<comment type="caution">
    <text evidence="2">The sequence shown here is derived from an EMBL/GenBank/DDBJ whole genome shotgun (WGS) entry which is preliminary data.</text>
</comment>
<dbReference type="Proteomes" id="UP000789901">
    <property type="component" value="Unassembled WGS sequence"/>
</dbReference>